<dbReference type="RefSeq" id="XP_047763617.1">
    <property type="nucleotide sequence ID" value="XM_047906085.1"/>
</dbReference>
<accession>A0A9Q8PB62</accession>
<evidence type="ECO:0000259" key="2">
    <source>
        <dbReference type="Pfam" id="PF00651"/>
    </source>
</evidence>
<dbReference type="SUPFAM" id="SSF54695">
    <property type="entry name" value="POZ domain"/>
    <property type="match status" value="1"/>
</dbReference>
<dbReference type="InterPro" id="IPR011333">
    <property type="entry name" value="SKP1/BTB/POZ_sf"/>
</dbReference>
<dbReference type="InterPro" id="IPR000210">
    <property type="entry name" value="BTB/POZ_dom"/>
</dbReference>
<feature type="compositionally biased region" description="Basic and acidic residues" evidence="1">
    <location>
        <begin position="216"/>
        <end position="231"/>
    </location>
</feature>
<feature type="domain" description="BTB" evidence="2">
    <location>
        <begin position="9"/>
        <end position="76"/>
    </location>
</feature>
<name>A0A9Q8PB62_PASFU</name>
<proteinExistence type="predicted"/>
<dbReference type="AlphaFoldDB" id="A0A9Q8PB62"/>
<evidence type="ECO:0000256" key="1">
    <source>
        <dbReference type="SAM" id="MobiDB-lite"/>
    </source>
</evidence>
<reference evidence="3" key="1">
    <citation type="submission" date="2021-12" db="EMBL/GenBank/DDBJ databases">
        <authorList>
            <person name="Zaccaron A."/>
            <person name="Stergiopoulos I."/>
        </authorList>
    </citation>
    <scope>NUCLEOTIDE SEQUENCE</scope>
    <source>
        <strain evidence="3">Race5_Kim</strain>
    </source>
</reference>
<reference evidence="3" key="2">
    <citation type="journal article" date="2022" name="Microb. Genom.">
        <title>A chromosome-scale genome assembly of the tomato pathogen Cladosporium fulvum reveals a compartmentalized genome architecture and the presence of a dispensable chromosome.</title>
        <authorList>
            <person name="Zaccaron A.Z."/>
            <person name="Chen L.H."/>
            <person name="Samaras A."/>
            <person name="Stergiopoulos I."/>
        </authorList>
    </citation>
    <scope>NUCLEOTIDE SEQUENCE</scope>
    <source>
        <strain evidence="3">Race5_Kim</strain>
    </source>
</reference>
<dbReference type="OrthoDB" id="3650636at2759"/>
<evidence type="ECO:0000313" key="4">
    <source>
        <dbReference type="Proteomes" id="UP000756132"/>
    </source>
</evidence>
<dbReference type="KEGG" id="ffu:CLAFUR5_06937"/>
<dbReference type="EMBL" id="CP090168">
    <property type="protein sequence ID" value="UJO19251.1"/>
    <property type="molecule type" value="Genomic_DNA"/>
</dbReference>
<keyword evidence="4" id="KW-1185">Reference proteome</keyword>
<dbReference type="Gene3D" id="3.30.710.10">
    <property type="entry name" value="Potassium Channel Kv1.1, Chain A"/>
    <property type="match status" value="1"/>
</dbReference>
<feature type="region of interest" description="Disordered" evidence="1">
    <location>
        <begin position="205"/>
        <end position="231"/>
    </location>
</feature>
<dbReference type="Pfam" id="PF00651">
    <property type="entry name" value="BTB"/>
    <property type="match status" value="1"/>
</dbReference>
<evidence type="ECO:0000313" key="3">
    <source>
        <dbReference type="EMBL" id="UJO19251.1"/>
    </source>
</evidence>
<sequence length="231" mass="26042">MDKIIQFAQSYENAEWVTITLENTDKTYTVQKALLCQTSDHFSKALRRDSSMEASEQTAHVPHCTVETFSAFLYWLCHRQLPDMRSGLEGAHPDIQEGHSIAHQSLLVLLWSFGHDWEIPELQNATMNTLLDLLQCTSVAVEAVQLAFERTGNGSEISEVLASEIYPEIYNKHSSEQKLHELAAIPGFLSASLVAARDYHNLGRDCSSTDDAPSGQRDRSEFMVRERRDGL</sequence>
<dbReference type="OMA" id="WVTITLE"/>
<gene>
    <name evidence="3" type="ORF">CLAFUR5_06937</name>
</gene>
<dbReference type="Proteomes" id="UP000756132">
    <property type="component" value="Chromosome 6"/>
</dbReference>
<protein>
    <recommendedName>
        <fullName evidence="2">BTB domain-containing protein</fullName>
    </recommendedName>
</protein>
<dbReference type="GeneID" id="71986815"/>
<organism evidence="3 4">
    <name type="scientific">Passalora fulva</name>
    <name type="common">Tomato leaf mold</name>
    <name type="synonym">Cladosporium fulvum</name>
    <dbReference type="NCBI Taxonomy" id="5499"/>
    <lineage>
        <taxon>Eukaryota</taxon>
        <taxon>Fungi</taxon>
        <taxon>Dikarya</taxon>
        <taxon>Ascomycota</taxon>
        <taxon>Pezizomycotina</taxon>
        <taxon>Dothideomycetes</taxon>
        <taxon>Dothideomycetidae</taxon>
        <taxon>Mycosphaerellales</taxon>
        <taxon>Mycosphaerellaceae</taxon>
        <taxon>Fulvia</taxon>
    </lineage>
</organism>